<dbReference type="GO" id="GO:0003677">
    <property type="term" value="F:DNA binding"/>
    <property type="evidence" value="ECO:0007669"/>
    <property type="project" value="UniProtKB-KW"/>
</dbReference>
<dbReference type="Pfam" id="PF07729">
    <property type="entry name" value="FCD"/>
    <property type="match status" value="1"/>
</dbReference>
<dbReference type="Gene3D" id="1.10.10.10">
    <property type="entry name" value="Winged helix-like DNA-binding domain superfamily/Winged helix DNA-binding domain"/>
    <property type="match status" value="1"/>
</dbReference>
<gene>
    <name evidence="5" type="primary">lutR_2</name>
    <name evidence="5" type="ORF">DSM104329_04733</name>
</gene>
<dbReference type="Pfam" id="PF00392">
    <property type="entry name" value="GntR"/>
    <property type="match status" value="1"/>
</dbReference>
<dbReference type="SUPFAM" id="SSF48008">
    <property type="entry name" value="GntR ligand-binding domain-like"/>
    <property type="match status" value="1"/>
</dbReference>
<dbReference type="InterPro" id="IPR036388">
    <property type="entry name" value="WH-like_DNA-bd_sf"/>
</dbReference>
<evidence type="ECO:0000256" key="2">
    <source>
        <dbReference type="ARBA" id="ARBA00023125"/>
    </source>
</evidence>
<dbReference type="PANTHER" id="PTHR43537:SF5">
    <property type="entry name" value="UXU OPERON TRANSCRIPTIONAL REGULATOR"/>
    <property type="match status" value="1"/>
</dbReference>
<accession>A0A9E7C323</accession>
<keyword evidence="2" id="KW-0238">DNA-binding</keyword>
<name>A0A9E7C323_9ACTN</name>
<dbReference type="InterPro" id="IPR011711">
    <property type="entry name" value="GntR_C"/>
</dbReference>
<proteinExistence type="predicted"/>
<dbReference type="PROSITE" id="PS50949">
    <property type="entry name" value="HTH_GNTR"/>
    <property type="match status" value="1"/>
</dbReference>
<dbReference type="GO" id="GO:0003700">
    <property type="term" value="F:DNA-binding transcription factor activity"/>
    <property type="evidence" value="ECO:0007669"/>
    <property type="project" value="InterPro"/>
</dbReference>
<dbReference type="PRINTS" id="PR00035">
    <property type="entry name" value="HTHGNTR"/>
</dbReference>
<evidence type="ECO:0000256" key="3">
    <source>
        <dbReference type="ARBA" id="ARBA00023163"/>
    </source>
</evidence>
<dbReference type="SMART" id="SM00345">
    <property type="entry name" value="HTH_GNTR"/>
    <property type="match status" value="1"/>
</dbReference>
<evidence type="ECO:0000259" key="4">
    <source>
        <dbReference type="PROSITE" id="PS50949"/>
    </source>
</evidence>
<keyword evidence="3" id="KW-0804">Transcription</keyword>
<evidence type="ECO:0000313" key="6">
    <source>
        <dbReference type="Proteomes" id="UP001162834"/>
    </source>
</evidence>
<reference evidence="5" key="1">
    <citation type="journal article" date="2022" name="Int. J. Syst. Evol. Microbiol.">
        <title>Pseudomonas aegrilactucae sp. nov. and Pseudomonas morbosilactucae sp. nov., pathogens causing bacterial rot of lettuce in Japan.</title>
        <authorList>
            <person name="Sawada H."/>
            <person name="Fujikawa T."/>
            <person name="Satou M."/>
        </authorList>
    </citation>
    <scope>NUCLEOTIDE SEQUENCE</scope>
    <source>
        <strain evidence="5">0166_1</strain>
    </source>
</reference>
<feature type="domain" description="HTH gntR-type" evidence="4">
    <location>
        <begin position="1"/>
        <end position="65"/>
    </location>
</feature>
<dbReference type="EMBL" id="CP087164">
    <property type="protein sequence ID" value="UGS38309.1"/>
    <property type="molecule type" value="Genomic_DNA"/>
</dbReference>
<dbReference type="AlphaFoldDB" id="A0A9E7C323"/>
<evidence type="ECO:0000313" key="5">
    <source>
        <dbReference type="EMBL" id="UGS38309.1"/>
    </source>
</evidence>
<protein>
    <submittedName>
        <fullName evidence="5">HTH-type transcriptional regulator LutR</fullName>
    </submittedName>
</protein>
<evidence type="ECO:0000256" key="1">
    <source>
        <dbReference type="ARBA" id="ARBA00023015"/>
    </source>
</evidence>
<dbReference type="SUPFAM" id="SSF46785">
    <property type="entry name" value="Winged helix' DNA-binding domain"/>
    <property type="match status" value="1"/>
</dbReference>
<dbReference type="KEGG" id="sbae:DSM104329_04733"/>
<dbReference type="Gene3D" id="1.20.120.530">
    <property type="entry name" value="GntR ligand-binding domain-like"/>
    <property type="match status" value="1"/>
</dbReference>
<dbReference type="Proteomes" id="UP001162834">
    <property type="component" value="Chromosome"/>
</dbReference>
<keyword evidence="6" id="KW-1185">Reference proteome</keyword>
<dbReference type="PANTHER" id="PTHR43537">
    <property type="entry name" value="TRANSCRIPTIONAL REGULATOR, GNTR FAMILY"/>
    <property type="match status" value="1"/>
</dbReference>
<dbReference type="SMART" id="SM00895">
    <property type="entry name" value="FCD"/>
    <property type="match status" value="1"/>
</dbReference>
<keyword evidence="1" id="KW-0805">Transcription regulation</keyword>
<dbReference type="InterPro" id="IPR000524">
    <property type="entry name" value="Tscrpt_reg_HTH_GntR"/>
</dbReference>
<dbReference type="InterPro" id="IPR036390">
    <property type="entry name" value="WH_DNA-bd_sf"/>
</dbReference>
<dbReference type="InterPro" id="IPR008920">
    <property type="entry name" value="TF_FadR/GntR_C"/>
</dbReference>
<organism evidence="5 6">
    <name type="scientific">Capillimicrobium parvum</name>
    <dbReference type="NCBI Taxonomy" id="2884022"/>
    <lineage>
        <taxon>Bacteria</taxon>
        <taxon>Bacillati</taxon>
        <taxon>Actinomycetota</taxon>
        <taxon>Thermoleophilia</taxon>
        <taxon>Solirubrobacterales</taxon>
        <taxon>Capillimicrobiaceae</taxon>
        <taxon>Capillimicrobium</taxon>
    </lineage>
</organism>
<sequence>MYDQLRSQILSGELSSGHRLPPEVALASGFGVSRGTIREALRLLVAEGLIRTLKGATGGNFVTLPTVDHISEFMQRNIDLLSRTELVTLPEFLDARELIEVYAVRHVAERHTEAGLDALRATLAVESVSTAHEKFLQNKEFHQILVDACGNTLLQIAAQPIFSILHTNLGRSKLTDEFPRRVCSEHRAMLDAISAGDADRAEALMRQHLADLALVYRQIWHSGVDLSNR</sequence>
<dbReference type="CDD" id="cd07377">
    <property type="entry name" value="WHTH_GntR"/>
    <property type="match status" value="1"/>
</dbReference>